<dbReference type="AlphaFoldDB" id="A0AAV9ITP3"/>
<gene>
    <name evidence="1" type="ORF">CDCA_CDCA05G1473</name>
</gene>
<name>A0AAV9ITP3_CYACA</name>
<proteinExistence type="predicted"/>
<protein>
    <submittedName>
        <fullName evidence="1">Uncharacterized protein</fullName>
    </submittedName>
</protein>
<dbReference type="Proteomes" id="UP001301350">
    <property type="component" value="Unassembled WGS sequence"/>
</dbReference>
<reference evidence="1 2" key="1">
    <citation type="submission" date="2022-07" db="EMBL/GenBank/DDBJ databases">
        <title>Genome-wide signatures of adaptation to extreme environments.</title>
        <authorList>
            <person name="Cho C.H."/>
            <person name="Yoon H.S."/>
        </authorList>
    </citation>
    <scope>NUCLEOTIDE SEQUENCE [LARGE SCALE GENOMIC DNA]</scope>
    <source>
        <strain evidence="1 2">DBV 063 E5</strain>
    </source>
</reference>
<dbReference type="EMBL" id="JANCYW010000005">
    <property type="protein sequence ID" value="KAK4535448.1"/>
    <property type="molecule type" value="Genomic_DNA"/>
</dbReference>
<evidence type="ECO:0000313" key="1">
    <source>
        <dbReference type="EMBL" id="KAK4535448.1"/>
    </source>
</evidence>
<organism evidence="1 2">
    <name type="scientific">Cyanidium caldarium</name>
    <name type="common">Red alga</name>
    <dbReference type="NCBI Taxonomy" id="2771"/>
    <lineage>
        <taxon>Eukaryota</taxon>
        <taxon>Rhodophyta</taxon>
        <taxon>Bangiophyceae</taxon>
        <taxon>Cyanidiales</taxon>
        <taxon>Cyanidiaceae</taxon>
        <taxon>Cyanidium</taxon>
    </lineage>
</organism>
<accession>A0AAV9ITP3</accession>
<keyword evidence="2" id="KW-1185">Reference proteome</keyword>
<sequence length="422" mass="47194">MATVGDSVAPAARAGDAHDSDHVLDHVKQCLANGEVEAALTYARRLDPVITQWMRAADWLPCADKVDVLNDALAARLRFQSLHKLPGVRRERVRQEVLQNIVGEYVRHPPPEWHAFLADAQLLAAATAPGNIWRAVLLGYATQYWAEALTERADASDEMLSTTLRGTECARHGSPWPDGIPRHWSSLARLAAAWQHMRTRQRAGHDATPTAWHQALQCLSDAVAVDPSASYHPYLPQWLEALRDAAVQHRVSLAEQNLQPLTPIYDCMARCCQREPAERLYRVLVQLPHGLVPACTPIHTAASLLMRWAGDGERIPPALASRLLYELKALLARRNGNEDRSALYRQVASWTQYQLRIRPPVTGDAFECPRDAVPFLALLHLCWRRLGPSAPVDVRFFANHPELVPEFPAATVQALKHIEVQR</sequence>
<evidence type="ECO:0000313" key="2">
    <source>
        <dbReference type="Proteomes" id="UP001301350"/>
    </source>
</evidence>
<comment type="caution">
    <text evidence="1">The sequence shown here is derived from an EMBL/GenBank/DDBJ whole genome shotgun (WGS) entry which is preliminary data.</text>
</comment>